<comment type="caution">
    <text evidence="1">The sequence shown here is derived from an EMBL/GenBank/DDBJ whole genome shotgun (WGS) entry which is preliminary data.</text>
</comment>
<sequence length="117" mass="12686">MRSRPHIDVRRVSRIRVSFVLILIGALFFGLIADGLHAHEGEPAGLETQIVQVTDANSSVHVILDADCGIHPGCAAALIPNGLVSAVVSNRSTRMVMSWRQSASFADDEFIHVPILF</sequence>
<reference evidence="1 2" key="1">
    <citation type="submission" date="2014-03" db="EMBL/GenBank/DDBJ databases">
        <title>The draft genome sequence of Thioclava dalianensis DLFJ1-1.</title>
        <authorList>
            <person name="Lai Q."/>
            <person name="Shao Z."/>
        </authorList>
    </citation>
    <scope>NUCLEOTIDE SEQUENCE [LARGE SCALE GENOMIC DNA]</scope>
    <source>
        <strain evidence="1 2">DLFJ1-1</strain>
    </source>
</reference>
<evidence type="ECO:0000313" key="2">
    <source>
        <dbReference type="Proteomes" id="UP000027725"/>
    </source>
</evidence>
<protein>
    <submittedName>
        <fullName evidence="1">Uncharacterized protein</fullName>
    </submittedName>
</protein>
<keyword evidence="2" id="KW-1185">Reference proteome</keyword>
<proteinExistence type="predicted"/>
<evidence type="ECO:0000313" key="1">
    <source>
        <dbReference type="EMBL" id="KEP68617.1"/>
    </source>
</evidence>
<dbReference type="eggNOG" id="ENOG5033TT0">
    <property type="taxonomic scope" value="Bacteria"/>
</dbReference>
<organism evidence="1 2">
    <name type="scientific">Thioclava dalianensis</name>
    <dbReference type="NCBI Taxonomy" id="1185766"/>
    <lineage>
        <taxon>Bacteria</taxon>
        <taxon>Pseudomonadati</taxon>
        <taxon>Pseudomonadota</taxon>
        <taxon>Alphaproteobacteria</taxon>
        <taxon>Rhodobacterales</taxon>
        <taxon>Paracoccaceae</taxon>
        <taxon>Thioclava</taxon>
    </lineage>
</organism>
<accession>A0A074U1R3</accession>
<dbReference type="Proteomes" id="UP000027725">
    <property type="component" value="Unassembled WGS sequence"/>
</dbReference>
<name>A0A074U1R3_9RHOB</name>
<gene>
    <name evidence="1" type="ORF">DL1_09740</name>
</gene>
<dbReference type="EMBL" id="JHEH01000028">
    <property type="protein sequence ID" value="KEP68617.1"/>
    <property type="molecule type" value="Genomic_DNA"/>
</dbReference>
<dbReference type="AlphaFoldDB" id="A0A074U1R3"/>
<dbReference type="STRING" id="1185766.SAMN05216224_11421"/>